<evidence type="ECO:0000313" key="3">
    <source>
        <dbReference type="EMBL" id="SDT92128.1"/>
    </source>
</evidence>
<dbReference type="STRING" id="1434072.SAMN05216210_0519"/>
<evidence type="ECO:0000259" key="2">
    <source>
        <dbReference type="Pfam" id="PF12697"/>
    </source>
</evidence>
<dbReference type="EMBL" id="LT629787">
    <property type="protein sequence ID" value="SDT92128.1"/>
    <property type="molecule type" value="Genomic_DNA"/>
</dbReference>
<dbReference type="GO" id="GO:0016787">
    <property type="term" value="F:hydrolase activity"/>
    <property type="evidence" value="ECO:0007669"/>
    <property type="project" value="UniProtKB-KW"/>
</dbReference>
<feature type="domain" description="AB hydrolase-1" evidence="2">
    <location>
        <begin position="49"/>
        <end position="232"/>
    </location>
</feature>
<dbReference type="Gene3D" id="3.40.50.1820">
    <property type="entry name" value="alpha/beta hydrolase"/>
    <property type="match status" value="1"/>
</dbReference>
<gene>
    <name evidence="3" type="ORF">SAMN05216210_0519</name>
</gene>
<keyword evidence="4" id="KW-1185">Reference proteome</keyword>
<dbReference type="SUPFAM" id="SSF53474">
    <property type="entry name" value="alpha/beta-Hydrolases"/>
    <property type="match status" value="1"/>
</dbReference>
<dbReference type="OrthoDB" id="9780744at2"/>
<evidence type="ECO:0000256" key="1">
    <source>
        <dbReference type="ARBA" id="ARBA00022801"/>
    </source>
</evidence>
<dbReference type="Proteomes" id="UP000243924">
    <property type="component" value="Chromosome I"/>
</dbReference>
<dbReference type="PANTHER" id="PTHR43798">
    <property type="entry name" value="MONOACYLGLYCEROL LIPASE"/>
    <property type="match status" value="1"/>
</dbReference>
<sequence>MTDVSTADMTLLPGWALDAASLQPLRQALSETLPSAQIDLANLPALRMAELEPGLSQWAEQLRPGVLVGWSLGGMLALQLQRRFPERFPAVVTLASNACFVQRKDWSAAMPAATWKTFYADFCDQPEKTLKRFALLVTQGSEDARALARALPWDRHTTEQRLHLLALLGVLDNRAFLARANAPVLHCLGAGDALVPAAAAEGLQALAPSARIRQHPEASHALALEQPAWVAEQIATFLESLHE</sequence>
<dbReference type="GO" id="GO:0016020">
    <property type="term" value="C:membrane"/>
    <property type="evidence" value="ECO:0007669"/>
    <property type="project" value="TreeGrafter"/>
</dbReference>
<dbReference type="PANTHER" id="PTHR43798:SF31">
    <property type="entry name" value="AB HYDROLASE SUPERFAMILY PROTEIN YCLE"/>
    <property type="match status" value="1"/>
</dbReference>
<evidence type="ECO:0000313" key="4">
    <source>
        <dbReference type="Proteomes" id="UP000243924"/>
    </source>
</evidence>
<dbReference type="InterPro" id="IPR029058">
    <property type="entry name" value="AB_hydrolase_fold"/>
</dbReference>
<dbReference type="InterPro" id="IPR000073">
    <property type="entry name" value="AB_hydrolase_1"/>
</dbReference>
<protein>
    <submittedName>
        <fullName evidence="3">Pimeloyl-[acyl-carrier protein] methyl ester esterase</fullName>
    </submittedName>
</protein>
<proteinExistence type="predicted"/>
<keyword evidence="1" id="KW-0378">Hydrolase</keyword>
<reference evidence="4" key="1">
    <citation type="submission" date="2016-10" db="EMBL/GenBank/DDBJ databases">
        <authorList>
            <person name="Varghese N."/>
            <person name="Submissions S."/>
        </authorList>
    </citation>
    <scope>NUCLEOTIDE SEQUENCE [LARGE SCALE GENOMIC DNA]</scope>
    <source>
        <strain evidence="4">CECT 8338</strain>
    </source>
</reference>
<dbReference type="RefSeq" id="WP_092383853.1">
    <property type="nucleotide sequence ID" value="NZ_LT629787.1"/>
</dbReference>
<dbReference type="Pfam" id="PF12697">
    <property type="entry name" value="Abhydrolase_6"/>
    <property type="match status" value="1"/>
</dbReference>
<organism evidence="3 4">
    <name type="scientific">Halopseudomonas salegens</name>
    <dbReference type="NCBI Taxonomy" id="1434072"/>
    <lineage>
        <taxon>Bacteria</taxon>
        <taxon>Pseudomonadati</taxon>
        <taxon>Pseudomonadota</taxon>
        <taxon>Gammaproteobacteria</taxon>
        <taxon>Pseudomonadales</taxon>
        <taxon>Pseudomonadaceae</taxon>
        <taxon>Halopseudomonas</taxon>
    </lineage>
</organism>
<accession>A0A1H2EBM8</accession>
<name>A0A1H2EBM8_9GAMM</name>
<dbReference type="InterPro" id="IPR050266">
    <property type="entry name" value="AB_hydrolase_sf"/>
</dbReference>
<dbReference type="AlphaFoldDB" id="A0A1H2EBM8"/>